<feature type="transmembrane region" description="Helical" evidence="1">
    <location>
        <begin position="178"/>
        <end position="198"/>
    </location>
</feature>
<evidence type="ECO:0000256" key="1">
    <source>
        <dbReference type="SAM" id="Phobius"/>
    </source>
</evidence>
<gene>
    <name evidence="2" type="ORF">DFH08DRAFT_804459</name>
</gene>
<keyword evidence="1" id="KW-1133">Transmembrane helix</keyword>
<evidence type="ECO:0000313" key="2">
    <source>
        <dbReference type="EMBL" id="KAJ7354569.1"/>
    </source>
</evidence>
<name>A0AAD7EWB7_9AGAR</name>
<keyword evidence="1" id="KW-0812">Transmembrane</keyword>
<comment type="caution">
    <text evidence="2">The sequence shown here is derived from an EMBL/GenBank/DDBJ whole genome shotgun (WGS) entry which is preliminary data.</text>
</comment>
<dbReference type="EMBL" id="JARIHO010000010">
    <property type="protein sequence ID" value="KAJ7354569.1"/>
    <property type="molecule type" value="Genomic_DNA"/>
</dbReference>
<reference evidence="2" key="1">
    <citation type="submission" date="2023-03" db="EMBL/GenBank/DDBJ databases">
        <title>Massive genome expansion in bonnet fungi (Mycena s.s.) driven by repeated elements and novel gene families across ecological guilds.</title>
        <authorList>
            <consortium name="Lawrence Berkeley National Laboratory"/>
            <person name="Harder C.B."/>
            <person name="Miyauchi S."/>
            <person name="Viragh M."/>
            <person name="Kuo A."/>
            <person name="Thoen E."/>
            <person name="Andreopoulos B."/>
            <person name="Lu D."/>
            <person name="Skrede I."/>
            <person name="Drula E."/>
            <person name="Henrissat B."/>
            <person name="Morin E."/>
            <person name="Kohler A."/>
            <person name="Barry K."/>
            <person name="LaButti K."/>
            <person name="Morin E."/>
            <person name="Salamov A."/>
            <person name="Lipzen A."/>
            <person name="Mereny Z."/>
            <person name="Hegedus B."/>
            <person name="Baldrian P."/>
            <person name="Stursova M."/>
            <person name="Weitz H."/>
            <person name="Taylor A."/>
            <person name="Grigoriev I.V."/>
            <person name="Nagy L.G."/>
            <person name="Martin F."/>
            <person name="Kauserud H."/>
        </authorList>
    </citation>
    <scope>NUCLEOTIDE SEQUENCE</scope>
    <source>
        <strain evidence="2">CBHHK002</strain>
    </source>
</reference>
<proteinExistence type="predicted"/>
<accession>A0AAD7EWB7</accession>
<dbReference type="Proteomes" id="UP001218218">
    <property type="component" value="Unassembled WGS sequence"/>
</dbReference>
<keyword evidence="1" id="KW-0472">Membrane</keyword>
<organism evidence="2 3">
    <name type="scientific">Mycena albidolilacea</name>
    <dbReference type="NCBI Taxonomy" id="1033008"/>
    <lineage>
        <taxon>Eukaryota</taxon>
        <taxon>Fungi</taxon>
        <taxon>Dikarya</taxon>
        <taxon>Basidiomycota</taxon>
        <taxon>Agaricomycotina</taxon>
        <taxon>Agaricomycetes</taxon>
        <taxon>Agaricomycetidae</taxon>
        <taxon>Agaricales</taxon>
        <taxon>Marasmiineae</taxon>
        <taxon>Mycenaceae</taxon>
        <taxon>Mycena</taxon>
    </lineage>
</organism>
<protein>
    <submittedName>
        <fullName evidence="2">Uncharacterized protein</fullName>
    </submittedName>
</protein>
<sequence>MSGRCSLGAEFNNTGTGSARWKAQILLRRRRVDPRSMLDGWTDRSVGLPRSEEMRLDHHDGIHQLLQGPAEIQMGGRRDPWIHLGYSNKWLPARAALATPQRLFPVVYSTRRVPCHHLTNFLSGWGMLADFGRALAAPQRLCPVYSTRRAPCHQLYHAGRQTRRAQSRLSKRMRKHSALLLVLSSCFYPATFALPSILRPHLPLPPLSSAENPILMVEMKANRRI</sequence>
<dbReference type="AlphaFoldDB" id="A0AAD7EWB7"/>
<keyword evidence="3" id="KW-1185">Reference proteome</keyword>
<evidence type="ECO:0000313" key="3">
    <source>
        <dbReference type="Proteomes" id="UP001218218"/>
    </source>
</evidence>